<dbReference type="AlphaFoldDB" id="A0A4V3DPR0"/>
<evidence type="ECO:0000256" key="2">
    <source>
        <dbReference type="ARBA" id="ARBA00012162"/>
    </source>
</evidence>
<dbReference type="InterPro" id="IPR000878">
    <property type="entry name" value="4pyrrol_Mease"/>
</dbReference>
<evidence type="ECO:0000256" key="5">
    <source>
        <dbReference type="ARBA" id="ARBA00022679"/>
    </source>
</evidence>
<dbReference type="RefSeq" id="WP_133620574.1">
    <property type="nucleotide sequence ID" value="NZ_JAARQJ010000022.1"/>
</dbReference>
<dbReference type="OrthoDB" id="9815856at2"/>
<dbReference type="CDD" id="cd11642">
    <property type="entry name" value="SUMT"/>
    <property type="match status" value="1"/>
</dbReference>
<proteinExistence type="inferred from homology"/>
<reference evidence="11 12" key="1">
    <citation type="submission" date="2019-03" db="EMBL/GenBank/DDBJ databases">
        <title>Genomic Encyclopedia of Type Strains, Phase III (KMG-III): the genomes of soil and plant-associated and newly described type strains.</title>
        <authorList>
            <person name="Whitman W."/>
        </authorList>
    </citation>
    <scope>NUCLEOTIDE SEQUENCE [LARGE SCALE GENOMIC DNA]</scope>
    <source>
        <strain evidence="11 12">CECT 7972</strain>
    </source>
</reference>
<dbReference type="InterPro" id="IPR050161">
    <property type="entry name" value="Siro_Cobalamin_biosynth"/>
</dbReference>
<keyword evidence="4 9" id="KW-0489">Methyltransferase</keyword>
<sequence>MTNIYLIGAGPGDPGLLTLKGRRHLETADIIIYDRLVNPMLLYLAKKDAEFLYCGKLPHHHIMRQEQINAAIIANASQGKKVVRLKGGDPAIFGRVGEEMKAISDAGLTYQVVPGITSGSAAAIYGGIPLTHRDHNGHVTFATGHQKNNALTEIDMTTLALGGTLAFYMGIENLPRICEKISKQSNLAELPVAIIEWGTLGCQKVLIGTIATIESELAKTTVANPAMIIVGNVVQEREATSWFEQMPLFGKRYLLANENGFTFDQLCEYTELGAHVYALPANDARFDDITTRALSEQQWDGVILHNRTSTLTFQGELDRLGINETFHIFQNDPTHVILEG</sequence>
<dbReference type="NCBIfam" id="NF004790">
    <property type="entry name" value="PRK06136.1"/>
    <property type="match status" value="1"/>
</dbReference>
<dbReference type="SUPFAM" id="SSF53790">
    <property type="entry name" value="Tetrapyrrole methylase"/>
    <property type="match status" value="1"/>
</dbReference>
<dbReference type="GO" id="GO:0019354">
    <property type="term" value="P:siroheme biosynthetic process"/>
    <property type="evidence" value="ECO:0007669"/>
    <property type="project" value="InterPro"/>
</dbReference>
<comment type="caution">
    <text evidence="11">The sequence shown here is derived from an EMBL/GenBank/DDBJ whole genome shotgun (WGS) entry which is preliminary data.</text>
</comment>
<keyword evidence="5 9" id="KW-0808">Transferase</keyword>
<dbReference type="GO" id="GO:0032259">
    <property type="term" value="P:methylation"/>
    <property type="evidence" value="ECO:0007669"/>
    <property type="project" value="UniProtKB-KW"/>
</dbReference>
<dbReference type="PANTHER" id="PTHR45790">
    <property type="entry name" value="SIROHEME SYNTHASE-RELATED"/>
    <property type="match status" value="1"/>
</dbReference>
<dbReference type="Pfam" id="PF00590">
    <property type="entry name" value="TP_methylase"/>
    <property type="match status" value="1"/>
</dbReference>
<dbReference type="Proteomes" id="UP000295558">
    <property type="component" value="Unassembled WGS sequence"/>
</dbReference>
<organism evidence="11 12">
    <name type="scientific">Listeria rocourtiae</name>
    <dbReference type="NCBI Taxonomy" id="647910"/>
    <lineage>
        <taxon>Bacteria</taxon>
        <taxon>Bacillati</taxon>
        <taxon>Bacillota</taxon>
        <taxon>Bacilli</taxon>
        <taxon>Bacillales</taxon>
        <taxon>Listeriaceae</taxon>
        <taxon>Listeria</taxon>
    </lineage>
</organism>
<evidence type="ECO:0000256" key="7">
    <source>
        <dbReference type="ARBA" id="ARBA00023244"/>
    </source>
</evidence>
<dbReference type="STRING" id="1265846.PROCOU_10653"/>
<evidence type="ECO:0000256" key="1">
    <source>
        <dbReference type="ARBA" id="ARBA00005879"/>
    </source>
</evidence>
<keyword evidence="12" id="KW-1185">Reference proteome</keyword>
<keyword evidence="6" id="KW-0949">S-adenosyl-L-methionine</keyword>
<dbReference type="InterPro" id="IPR006366">
    <property type="entry name" value="CobA/CysG_C"/>
</dbReference>
<dbReference type="NCBIfam" id="TIGR01469">
    <property type="entry name" value="cobA_cysG_Cterm"/>
    <property type="match status" value="1"/>
</dbReference>
<gene>
    <name evidence="11" type="ORF">DFP96_105172</name>
</gene>
<evidence type="ECO:0000256" key="4">
    <source>
        <dbReference type="ARBA" id="ARBA00022603"/>
    </source>
</evidence>
<dbReference type="InterPro" id="IPR035996">
    <property type="entry name" value="4pyrrol_Methylase_sf"/>
</dbReference>
<accession>A0A4V3DPR0</accession>
<evidence type="ECO:0000256" key="9">
    <source>
        <dbReference type="RuleBase" id="RU003960"/>
    </source>
</evidence>
<evidence type="ECO:0000313" key="12">
    <source>
        <dbReference type="Proteomes" id="UP000295558"/>
    </source>
</evidence>
<evidence type="ECO:0000313" key="11">
    <source>
        <dbReference type="EMBL" id="TDR53246.1"/>
    </source>
</evidence>
<dbReference type="PROSITE" id="PS00840">
    <property type="entry name" value="SUMT_2"/>
    <property type="match status" value="1"/>
</dbReference>
<dbReference type="InterPro" id="IPR014776">
    <property type="entry name" value="4pyrrole_Mease_sub2"/>
</dbReference>
<dbReference type="InterPro" id="IPR014777">
    <property type="entry name" value="4pyrrole_Mease_sub1"/>
</dbReference>
<comment type="similarity">
    <text evidence="1 9">Belongs to the precorrin methyltransferase family.</text>
</comment>
<dbReference type="EMBL" id="SNZK01000005">
    <property type="protein sequence ID" value="TDR53246.1"/>
    <property type="molecule type" value="Genomic_DNA"/>
</dbReference>
<evidence type="ECO:0000256" key="6">
    <source>
        <dbReference type="ARBA" id="ARBA00022691"/>
    </source>
</evidence>
<dbReference type="Gene3D" id="3.30.950.10">
    <property type="entry name" value="Methyltransferase, Cobalt-precorrin-4 Transmethylase, Domain 2"/>
    <property type="match status" value="1"/>
</dbReference>
<dbReference type="FunFam" id="3.40.1010.10:FF:000001">
    <property type="entry name" value="Siroheme synthase"/>
    <property type="match status" value="1"/>
</dbReference>
<dbReference type="PROSITE" id="PS00839">
    <property type="entry name" value="SUMT_1"/>
    <property type="match status" value="1"/>
</dbReference>
<evidence type="ECO:0000256" key="8">
    <source>
        <dbReference type="ARBA" id="ARBA00079776"/>
    </source>
</evidence>
<dbReference type="InterPro" id="IPR003043">
    <property type="entry name" value="Uropor_MeTrfase_CS"/>
</dbReference>
<evidence type="ECO:0000259" key="10">
    <source>
        <dbReference type="Pfam" id="PF00590"/>
    </source>
</evidence>
<dbReference type="PANTHER" id="PTHR45790:SF3">
    <property type="entry name" value="S-ADENOSYL-L-METHIONINE-DEPENDENT UROPORPHYRINOGEN III METHYLTRANSFERASE, CHLOROPLASTIC"/>
    <property type="match status" value="1"/>
</dbReference>
<feature type="domain" description="Tetrapyrrole methylase" evidence="10">
    <location>
        <begin position="4"/>
        <end position="213"/>
    </location>
</feature>
<dbReference type="FunFam" id="3.30.950.10:FF:000001">
    <property type="entry name" value="Siroheme synthase"/>
    <property type="match status" value="1"/>
</dbReference>
<protein>
    <recommendedName>
        <fullName evidence="3">Uroporphyrinogen-III C-methyltransferase</fullName>
        <ecNumber evidence="2">2.1.1.107</ecNumber>
    </recommendedName>
    <alternativeName>
        <fullName evidence="8">Uroporphyrinogen III methylase</fullName>
    </alternativeName>
</protein>
<evidence type="ECO:0000256" key="3">
    <source>
        <dbReference type="ARBA" id="ARBA00018323"/>
    </source>
</evidence>
<dbReference type="Gene3D" id="3.40.1010.10">
    <property type="entry name" value="Cobalt-precorrin-4 Transmethylase, Domain 1"/>
    <property type="match status" value="1"/>
</dbReference>
<dbReference type="EC" id="2.1.1.107" evidence="2"/>
<dbReference type="GO" id="GO:0004851">
    <property type="term" value="F:uroporphyrin-III C-methyltransferase activity"/>
    <property type="evidence" value="ECO:0007669"/>
    <property type="project" value="UniProtKB-EC"/>
</dbReference>
<keyword evidence="7" id="KW-0627">Porphyrin biosynthesis</keyword>
<name>A0A4V3DPR0_9LIST</name>